<evidence type="ECO:0000256" key="2">
    <source>
        <dbReference type="ARBA" id="ARBA00022679"/>
    </source>
</evidence>
<evidence type="ECO:0000313" key="7">
    <source>
        <dbReference type="Proteomes" id="UP000323221"/>
    </source>
</evidence>
<feature type="binding site" evidence="4">
    <location>
        <position position="238"/>
    </location>
    <ligand>
        <name>S-adenosyl-L-methionine</name>
        <dbReference type="ChEBI" id="CHEBI:59789"/>
    </ligand>
</feature>
<dbReference type="Gene3D" id="3.40.50.150">
    <property type="entry name" value="Vaccinia Virus protein VP39"/>
    <property type="match status" value="1"/>
</dbReference>
<dbReference type="InterPro" id="IPR012340">
    <property type="entry name" value="NA-bd_OB-fold"/>
</dbReference>
<dbReference type="Pfam" id="PF05958">
    <property type="entry name" value="tRNA_U5-meth_tr"/>
    <property type="match status" value="1"/>
</dbReference>
<evidence type="ECO:0000259" key="5">
    <source>
        <dbReference type="PROSITE" id="PS50926"/>
    </source>
</evidence>
<dbReference type="SUPFAM" id="SSF50249">
    <property type="entry name" value="Nucleic acid-binding proteins"/>
    <property type="match status" value="1"/>
</dbReference>
<gene>
    <name evidence="6" type="ORF">FQ330_11885</name>
</gene>
<name>A0A5M8Q4V1_9MICO</name>
<dbReference type="EMBL" id="VOIR01000017">
    <property type="protein sequence ID" value="KAA6430869.1"/>
    <property type="molecule type" value="Genomic_DNA"/>
</dbReference>
<proteinExistence type="inferred from homology"/>
<organism evidence="6 7">
    <name type="scientific">Agrococcus sediminis</name>
    <dbReference type="NCBI Taxonomy" id="2599924"/>
    <lineage>
        <taxon>Bacteria</taxon>
        <taxon>Bacillati</taxon>
        <taxon>Actinomycetota</taxon>
        <taxon>Actinomycetes</taxon>
        <taxon>Micrococcales</taxon>
        <taxon>Microbacteriaceae</taxon>
        <taxon>Agrococcus</taxon>
    </lineage>
</organism>
<dbReference type="OrthoDB" id="9804590at2"/>
<protein>
    <submittedName>
        <fullName evidence="6">Class I SAM-dependent RNA methyltransferase</fullName>
    </submittedName>
</protein>
<dbReference type="RefSeq" id="WP_146357833.1">
    <property type="nucleotide sequence ID" value="NZ_VOIR01000017.1"/>
</dbReference>
<dbReference type="SUPFAM" id="SSF53335">
    <property type="entry name" value="S-adenosyl-L-methionine-dependent methyltransferases"/>
    <property type="match status" value="1"/>
</dbReference>
<keyword evidence="2 4" id="KW-0808">Transferase</keyword>
<dbReference type="PANTHER" id="PTHR11061">
    <property type="entry name" value="RNA M5U METHYLTRANSFERASE"/>
    <property type="match status" value="1"/>
</dbReference>
<evidence type="ECO:0000256" key="1">
    <source>
        <dbReference type="ARBA" id="ARBA00022603"/>
    </source>
</evidence>
<evidence type="ECO:0000256" key="4">
    <source>
        <dbReference type="PROSITE-ProRule" id="PRU01024"/>
    </source>
</evidence>
<accession>A0A5M8Q4V1</accession>
<dbReference type="Pfam" id="PF01938">
    <property type="entry name" value="TRAM"/>
    <property type="match status" value="1"/>
</dbReference>
<dbReference type="PROSITE" id="PS51687">
    <property type="entry name" value="SAM_MT_RNA_M5U"/>
    <property type="match status" value="1"/>
</dbReference>
<dbReference type="InterPro" id="IPR002792">
    <property type="entry name" value="TRAM_dom"/>
</dbReference>
<feature type="binding site" evidence="4">
    <location>
        <position position="294"/>
    </location>
    <ligand>
        <name>S-adenosyl-L-methionine</name>
        <dbReference type="ChEBI" id="CHEBI:59789"/>
    </ligand>
</feature>
<dbReference type="InterPro" id="IPR029063">
    <property type="entry name" value="SAM-dependent_MTases_sf"/>
</dbReference>
<sequence>MPASEIRPGQIVELTIDNVAHGGRFVGRHEGRVVFVPDTMPGETVRAQVVDVKKSFATAVALEVVSAGADRVPHVWPEAAIDRPPLERAGGAEFGHIALPRQRELKQRVIEDALQRTGGMQRTVPVQAAPGDDERGGLGWRTRVRLHVDDRGRQGPFAPRSHEVVPVTSLPLATEGIRLSAQLDQRVPGATAVDYVETSDGEVDVIAMEGEPGRGRTDTIVETVGGRAFQLDRAGFWQVHRQAPAVLTDAVRRAIDVDAIDPAGWSLDLYGGVGLFAATIAEALGERTRLTSVEADEVATDHASENLAEWIGASAETGRVDRWLRELASRASGQERERLSRGLVVLDPPRAGAGRDVIELLAGLEPAQIVYVACDPVALARDAKLLAEAGWQVDALEAFDLFPMTHHVEAVASFRR</sequence>
<reference evidence="6 7" key="1">
    <citation type="submission" date="2019-08" db="EMBL/GenBank/DDBJ databases">
        <title>Agrococcus lahaulensis sp. nov., isolated from a cold desert of the Indian Himalayas.</title>
        <authorList>
            <person name="Qu J.H."/>
        </authorList>
    </citation>
    <scope>NUCLEOTIDE SEQUENCE [LARGE SCALE GENOMIC DNA]</scope>
    <source>
        <strain evidence="6 7">NS18</strain>
    </source>
</reference>
<dbReference type="GO" id="GO:0070041">
    <property type="term" value="F:rRNA (uridine-C5-)-methyltransferase activity"/>
    <property type="evidence" value="ECO:0007669"/>
    <property type="project" value="TreeGrafter"/>
</dbReference>
<keyword evidence="3 4" id="KW-0949">S-adenosyl-L-methionine</keyword>
<feature type="binding site" evidence="4">
    <location>
        <position position="270"/>
    </location>
    <ligand>
        <name>S-adenosyl-L-methionine</name>
        <dbReference type="ChEBI" id="CHEBI:59789"/>
    </ligand>
</feature>
<feature type="binding site" evidence="4">
    <location>
        <position position="347"/>
    </location>
    <ligand>
        <name>S-adenosyl-L-methionine</name>
        <dbReference type="ChEBI" id="CHEBI:59789"/>
    </ligand>
</feature>
<dbReference type="InterPro" id="IPR010280">
    <property type="entry name" value="U5_MeTrfase_fam"/>
</dbReference>
<feature type="domain" description="TRAM" evidence="5">
    <location>
        <begin position="5"/>
        <end position="63"/>
    </location>
</feature>
<dbReference type="GO" id="GO:0070475">
    <property type="term" value="P:rRNA base methylation"/>
    <property type="evidence" value="ECO:0007669"/>
    <property type="project" value="TreeGrafter"/>
</dbReference>
<evidence type="ECO:0000313" key="6">
    <source>
        <dbReference type="EMBL" id="KAA6430869.1"/>
    </source>
</evidence>
<dbReference type="Gene3D" id="2.40.50.140">
    <property type="entry name" value="Nucleic acid-binding proteins"/>
    <property type="match status" value="1"/>
</dbReference>
<dbReference type="AlphaFoldDB" id="A0A5M8Q4V1"/>
<comment type="similarity">
    <text evidence="4">Belongs to the class I-like SAM-binding methyltransferase superfamily. RNA M5U methyltransferase family.</text>
</comment>
<comment type="caution">
    <text evidence="6">The sequence shown here is derived from an EMBL/GenBank/DDBJ whole genome shotgun (WGS) entry which is preliminary data.</text>
</comment>
<dbReference type="InterPro" id="IPR030391">
    <property type="entry name" value="MeTrfase_TrmA_CS"/>
</dbReference>
<keyword evidence="7" id="KW-1185">Reference proteome</keyword>
<keyword evidence="1 4" id="KW-0489">Methyltransferase</keyword>
<evidence type="ECO:0000256" key="3">
    <source>
        <dbReference type="ARBA" id="ARBA00022691"/>
    </source>
</evidence>
<dbReference type="PROSITE" id="PS50926">
    <property type="entry name" value="TRAM"/>
    <property type="match status" value="1"/>
</dbReference>
<dbReference type="PROSITE" id="PS01231">
    <property type="entry name" value="TRMA_2"/>
    <property type="match status" value="1"/>
</dbReference>
<dbReference type="Proteomes" id="UP000323221">
    <property type="component" value="Unassembled WGS sequence"/>
</dbReference>
<dbReference type="PANTHER" id="PTHR11061:SF30">
    <property type="entry name" value="TRNA (URACIL(54)-C(5))-METHYLTRANSFERASE"/>
    <property type="match status" value="1"/>
</dbReference>
<feature type="active site" description="Nucleophile" evidence="4">
    <location>
        <position position="374"/>
    </location>
</feature>